<dbReference type="Proteomes" id="UP000229307">
    <property type="component" value="Unassembled WGS sequence"/>
</dbReference>
<dbReference type="InterPro" id="IPR050353">
    <property type="entry name" value="PyrK_electron_transfer"/>
</dbReference>
<comment type="caution">
    <text evidence="15">The sequence shown here is derived from an EMBL/GenBank/DDBJ whole genome shotgun (WGS) entry which is preliminary data.</text>
</comment>
<sequence>MVKTEKCRIIENKKVGPDFYRLKIIAPLIAIKARPGQFVHIRCSGPAGILLRRPFSIHKINNANVSAYQRINVSAQKQGWIEIFYKTVGKGTEALARKKPGEIINVIGPLGNGFSIPRKINSAILVAGGMGVAPLLLLAEELQKSNCKLQKLNLNPSSSIQHPGSRIIVLIGAKTKKELLCENEFKNLGCTVKVSTDDGSKGYKGLVTGLLENVVRRTSYVIRKNKRSTVYACGPKAMLREVSRIAAKHKIPCQVSLEEDMACGIGACYGCPVNTKQGYKLVCKDGPVFNAGEIV</sequence>
<evidence type="ECO:0000256" key="5">
    <source>
        <dbReference type="ARBA" id="ARBA00022723"/>
    </source>
</evidence>
<comment type="cofactor">
    <cofactor evidence="11 12">
        <name>FAD</name>
        <dbReference type="ChEBI" id="CHEBI:57692"/>
    </cofactor>
    <text evidence="11 12">Binds 1 FAD per subunit.</text>
</comment>
<comment type="caution">
    <text evidence="11">Lacks conserved residue(s) required for the propagation of feature annotation.</text>
</comment>
<keyword evidence="5 11" id="KW-0479">Metal-binding</keyword>
<dbReference type="EMBL" id="PFMR01000251">
    <property type="protein sequence ID" value="PIZ15605.1"/>
    <property type="molecule type" value="Genomic_DNA"/>
</dbReference>
<feature type="binding site" evidence="11 12">
    <location>
        <begin position="91"/>
        <end position="92"/>
    </location>
    <ligand>
        <name>FAD</name>
        <dbReference type="ChEBI" id="CHEBI:57692"/>
    </ligand>
</feature>
<evidence type="ECO:0000259" key="14">
    <source>
        <dbReference type="PROSITE" id="PS51384"/>
    </source>
</evidence>
<dbReference type="Pfam" id="PF10418">
    <property type="entry name" value="DHODB_Fe-S_bind"/>
    <property type="match status" value="1"/>
</dbReference>
<dbReference type="GO" id="GO:0050660">
    <property type="term" value="F:flavin adenine dinucleotide binding"/>
    <property type="evidence" value="ECO:0007669"/>
    <property type="project" value="InterPro"/>
</dbReference>
<dbReference type="InterPro" id="IPR037117">
    <property type="entry name" value="Dihydroorotate_DH_ele_sf"/>
</dbReference>
<evidence type="ECO:0000256" key="6">
    <source>
        <dbReference type="ARBA" id="ARBA00022827"/>
    </source>
</evidence>
<evidence type="ECO:0000256" key="12">
    <source>
        <dbReference type="PIRSR" id="PIRSR006816-1"/>
    </source>
</evidence>
<dbReference type="GO" id="GO:0044205">
    <property type="term" value="P:'de novo' UMP biosynthetic process"/>
    <property type="evidence" value="ECO:0007669"/>
    <property type="project" value="UniProtKB-UniRule"/>
</dbReference>
<dbReference type="Gene3D" id="2.10.240.10">
    <property type="entry name" value="Dihydroorotate dehydrogenase, electron transfer subunit"/>
    <property type="match status" value="1"/>
</dbReference>
<feature type="binding site" evidence="11 13">
    <location>
        <position position="271"/>
    </location>
    <ligand>
        <name>[2Fe-2S] cluster</name>
        <dbReference type="ChEBI" id="CHEBI:190135"/>
    </ligand>
</feature>
<dbReference type="InterPro" id="IPR039261">
    <property type="entry name" value="FNR_nucleotide-bd"/>
</dbReference>
<feature type="binding site" evidence="11">
    <location>
        <begin position="53"/>
        <end position="56"/>
    </location>
    <ligand>
        <name>FAD</name>
        <dbReference type="ChEBI" id="CHEBI:57692"/>
    </ligand>
</feature>
<dbReference type="Gene3D" id="2.40.30.10">
    <property type="entry name" value="Translation factors"/>
    <property type="match status" value="1"/>
</dbReference>
<dbReference type="InterPro" id="IPR012165">
    <property type="entry name" value="Cyt_c3_hydrogenase_gsu"/>
</dbReference>
<dbReference type="InterPro" id="IPR023455">
    <property type="entry name" value="Dihydroorotate_DHASE_ETsu"/>
</dbReference>
<keyword evidence="9 11" id="KW-0408">Iron</keyword>
<feature type="domain" description="FAD-binding FR-type" evidence="14">
    <location>
        <begin position="2"/>
        <end position="116"/>
    </location>
</feature>
<keyword evidence="4 11" id="KW-0001">2Fe-2S</keyword>
<comment type="cofactor">
    <cofactor evidence="11">
        <name>[2Fe-2S] cluster</name>
        <dbReference type="ChEBI" id="CHEBI:190135"/>
    </cofactor>
    <text evidence="11">Binds 1 [2Fe-2S] cluster per subunit.</text>
</comment>
<comment type="cofactor">
    <cofactor evidence="13">
        <name>[2Fe-2S] cluster</name>
        <dbReference type="ChEBI" id="CHEBI:190135"/>
    </cofactor>
    <text evidence="13">Binds 1 [2Fe-2S] cluster per subunit.</text>
</comment>
<evidence type="ECO:0000256" key="10">
    <source>
        <dbReference type="ARBA" id="ARBA00023014"/>
    </source>
</evidence>
<gene>
    <name evidence="11" type="primary">pyrK</name>
    <name evidence="15" type="ORF">COY52_09355</name>
</gene>
<keyword evidence="2 11" id="KW-0813">Transport</keyword>
<dbReference type="Pfam" id="PF00175">
    <property type="entry name" value="NAD_binding_1"/>
    <property type="match status" value="1"/>
</dbReference>
<evidence type="ECO:0000313" key="15">
    <source>
        <dbReference type="EMBL" id="PIZ15605.1"/>
    </source>
</evidence>
<keyword evidence="10 11" id="KW-0411">Iron-sulfur</keyword>
<protein>
    <recommendedName>
        <fullName evidence="11">Dihydroorotate dehydrogenase B (NAD(+)), electron transfer subunit</fullName>
    </recommendedName>
    <alternativeName>
        <fullName evidence="11">Dihydroorotate oxidase B, electron transfer subunit</fullName>
    </alternativeName>
</protein>
<dbReference type="GO" id="GO:0046872">
    <property type="term" value="F:metal ion binding"/>
    <property type="evidence" value="ECO:0007669"/>
    <property type="project" value="UniProtKB-KW"/>
</dbReference>
<evidence type="ECO:0000256" key="8">
    <source>
        <dbReference type="ARBA" id="ARBA00022982"/>
    </source>
</evidence>
<name>A0A2M7S7T7_9BACT</name>
<dbReference type="PANTHER" id="PTHR43513">
    <property type="entry name" value="DIHYDROOROTATE DEHYDROGENASE B (NAD(+)), ELECTRON TRANSFER SUBUNIT"/>
    <property type="match status" value="1"/>
</dbReference>
<keyword evidence="7 11" id="KW-0665">Pyrimidine biosynthesis</keyword>
<feature type="binding site" evidence="11 13">
    <location>
        <position position="268"/>
    </location>
    <ligand>
        <name>[2Fe-2S] cluster</name>
        <dbReference type="ChEBI" id="CHEBI:190135"/>
    </ligand>
</feature>
<feature type="binding site" evidence="11 13">
    <location>
        <position position="283"/>
    </location>
    <ligand>
        <name>[2Fe-2S] cluster</name>
        <dbReference type="ChEBI" id="CHEBI:190135"/>
    </ligand>
</feature>
<dbReference type="GO" id="GO:0051537">
    <property type="term" value="F:2 iron, 2 sulfur cluster binding"/>
    <property type="evidence" value="ECO:0007669"/>
    <property type="project" value="UniProtKB-KW"/>
</dbReference>
<evidence type="ECO:0000313" key="16">
    <source>
        <dbReference type="Proteomes" id="UP000229307"/>
    </source>
</evidence>
<dbReference type="PROSITE" id="PS51384">
    <property type="entry name" value="FAD_FR"/>
    <property type="match status" value="1"/>
</dbReference>
<proteinExistence type="inferred from homology"/>
<dbReference type="InterPro" id="IPR001433">
    <property type="entry name" value="OxRdtase_FAD/NAD-bd"/>
</dbReference>
<keyword evidence="3 11" id="KW-0285">Flavoprotein</keyword>
<dbReference type="PANTHER" id="PTHR43513:SF3">
    <property type="entry name" value="DIHYDROOROTATE DEHYDROGENASE B (NAD(+)), ELECTRON TRANSFER SUBUNIT-RELATED"/>
    <property type="match status" value="1"/>
</dbReference>
<dbReference type="PIRSF" id="PIRSF006816">
    <property type="entry name" value="Cyc3_hyd_g"/>
    <property type="match status" value="1"/>
</dbReference>
<comment type="function">
    <text evidence="11">Responsible for channeling the electrons from the oxidation of dihydroorotate from the FMN redox center in the PyrD type B subunit to the ultimate electron acceptor NAD(+).</text>
</comment>
<dbReference type="GO" id="GO:0009055">
    <property type="term" value="F:electron transfer activity"/>
    <property type="evidence" value="ECO:0007669"/>
    <property type="project" value="UniProtKB-UniRule"/>
</dbReference>
<dbReference type="Gene3D" id="3.40.50.80">
    <property type="entry name" value="Nucleotide-binding domain of ferredoxin-NADP reductase (FNR) module"/>
    <property type="match status" value="1"/>
</dbReference>
<keyword evidence="6 11" id="KW-0274">FAD</keyword>
<evidence type="ECO:0000256" key="1">
    <source>
        <dbReference type="ARBA" id="ARBA00006422"/>
    </source>
</evidence>
<dbReference type="InterPro" id="IPR017938">
    <property type="entry name" value="Riboflavin_synthase-like_b-brl"/>
</dbReference>
<evidence type="ECO:0000256" key="13">
    <source>
        <dbReference type="PIRSR" id="PIRSR006816-2"/>
    </source>
</evidence>
<comment type="subunit">
    <text evidence="11">Heterotetramer of 2 PyrK and 2 PyrD type B subunits.</text>
</comment>
<dbReference type="InterPro" id="IPR019480">
    <property type="entry name" value="Dihydroorotate_DH_Fe-S-bd"/>
</dbReference>
<dbReference type="HAMAP" id="MF_01211">
    <property type="entry name" value="DHODB_Fe_S_bind"/>
    <property type="match status" value="1"/>
</dbReference>
<evidence type="ECO:0000256" key="2">
    <source>
        <dbReference type="ARBA" id="ARBA00022448"/>
    </source>
</evidence>
<evidence type="ECO:0000256" key="7">
    <source>
        <dbReference type="ARBA" id="ARBA00022975"/>
    </source>
</evidence>
<feature type="binding site" evidence="11 13">
    <location>
        <position position="263"/>
    </location>
    <ligand>
        <name>[2Fe-2S] cluster</name>
        <dbReference type="ChEBI" id="CHEBI:190135"/>
    </ligand>
</feature>
<dbReference type="GO" id="GO:0016491">
    <property type="term" value="F:oxidoreductase activity"/>
    <property type="evidence" value="ECO:0007669"/>
    <property type="project" value="InterPro"/>
</dbReference>
<evidence type="ECO:0000256" key="9">
    <source>
        <dbReference type="ARBA" id="ARBA00023004"/>
    </source>
</evidence>
<reference evidence="16" key="1">
    <citation type="submission" date="2017-09" db="EMBL/GenBank/DDBJ databases">
        <title>Depth-based differentiation of microbial function through sediment-hosted aquifers and enrichment of novel symbionts in the deep terrestrial subsurface.</title>
        <authorList>
            <person name="Probst A.J."/>
            <person name="Ladd B."/>
            <person name="Jarett J.K."/>
            <person name="Geller-Mcgrath D.E."/>
            <person name="Sieber C.M.K."/>
            <person name="Emerson J.B."/>
            <person name="Anantharaman K."/>
            <person name="Thomas B.C."/>
            <person name="Malmstrom R."/>
            <person name="Stieglmeier M."/>
            <person name="Klingl A."/>
            <person name="Woyke T."/>
            <person name="Ryan C.M."/>
            <person name="Banfield J.F."/>
        </authorList>
    </citation>
    <scope>NUCLEOTIDE SEQUENCE [LARGE SCALE GENOMIC DNA]</scope>
</reference>
<dbReference type="SUPFAM" id="SSF52343">
    <property type="entry name" value="Ferredoxin reductase-like, C-terminal NADP-linked domain"/>
    <property type="match status" value="1"/>
</dbReference>
<dbReference type="CDD" id="cd06218">
    <property type="entry name" value="DHOD_e_trans"/>
    <property type="match status" value="1"/>
</dbReference>
<keyword evidence="8 11" id="KW-0249">Electron transport</keyword>
<dbReference type="AlphaFoldDB" id="A0A2M7S7T7"/>
<evidence type="ECO:0000256" key="3">
    <source>
        <dbReference type="ARBA" id="ARBA00022630"/>
    </source>
</evidence>
<evidence type="ECO:0000256" key="4">
    <source>
        <dbReference type="ARBA" id="ARBA00022714"/>
    </source>
</evidence>
<organism evidence="15 16">
    <name type="scientific">Candidatus Desantisbacteria bacterium CG_4_10_14_0_8_um_filter_48_22</name>
    <dbReference type="NCBI Taxonomy" id="1974543"/>
    <lineage>
        <taxon>Bacteria</taxon>
        <taxon>Candidatus Desantisiibacteriota</taxon>
    </lineage>
</organism>
<dbReference type="UniPathway" id="UPA00070">
    <property type="reaction ID" value="UER00945"/>
</dbReference>
<dbReference type="InterPro" id="IPR017927">
    <property type="entry name" value="FAD-bd_FR_type"/>
</dbReference>
<accession>A0A2M7S7T7</accession>
<evidence type="ECO:0000256" key="11">
    <source>
        <dbReference type="HAMAP-Rule" id="MF_01211"/>
    </source>
</evidence>
<comment type="similarity">
    <text evidence="1 11">Belongs to the PyrK family.</text>
</comment>
<dbReference type="SUPFAM" id="SSF63380">
    <property type="entry name" value="Riboflavin synthase domain-like"/>
    <property type="match status" value="1"/>
</dbReference>
<comment type="pathway">
    <text evidence="11">Pyrimidine metabolism; UMP biosynthesis via de novo pathway; orotate from (S)-dihydroorotate (NAD(+) route): step 1/1.</text>
</comment>